<dbReference type="Pfam" id="PF00646">
    <property type="entry name" value="F-box"/>
    <property type="match status" value="1"/>
</dbReference>
<evidence type="ECO:0000313" key="2">
    <source>
        <dbReference type="EMBL" id="VFQ97619.1"/>
    </source>
</evidence>
<evidence type="ECO:0000259" key="1">
    <source>
        <dbReference type="PROSITE" id="PS50181"/>
    </source>
</evidence>
<sequence length="438" mass="50493">MSQLPDEILEYILSKLILRDAVRASLVSSRWRHHVLSRPCLIFKTCSMFKIEGASEEKCVCSEYKDRFVRAVYDFLASYRGVRMKKLSVHFCLMTVSKNVVSDWMRVACDLGVEDVVFEICCEYLESKVRLRGTRLVEIFPSTQPIVLKYLRLSGFNAFAVSLFTRLQTLNLYYTSLDSHVMESVLSSGLVNLKMLRFKHSKLPPYLSLNSLPNLQHFVANFCSGLEKIDVASLKLKRLKANCNRTVSVGLTRVPNLKRLSYMVHDGPSICHIFSKLPQILPRLTSLHVCSSSNWVEHIPESIATFSKLRSLKLPLASKVEDIMFKIVQFLKSCPRLSDLTIGLRPSPREDKEHEKLECIDDDDYHHKHLKWIKIHGFARTKNQIEFCKYLLKLAPRMKKLILPHCLKECKHQVNEEEREAVINALKPFLKGVKLLVL</sequence>
<name>A0A484N9Q1_9ASTE</name>
<dbReference type="PROSITE" id="PS50181">
    <property type="entry name" value="FBOX"/>
    <property type="match status" value="1"/>
</dbReference>
<proteinExistence type="predicted"/>
<dbReference type="SUPFAM" id="SSF81383">
    <property type="entry name" value="F-box domain"/>
    <property type="match status" value="1"/>
</dbReference>
<dbReference type="InterPro" id="IPR032675">
    <property type="entry name" value="LRR_dom_sf"/>
</dbReference>
<dbReference type="Gene3D" id="1.20.1280.50">
    <property type="match status" value="1"/>
</dbReference>
<accession>A0A484N9Q1</accession>
<dbReference type="AlphaFoldDB" id="A0A484N9Q1"/>
<dbReference type="PANTHER" id="PTHR34145">
    <property type="entry name" value="OS02G0105600 PROTEIN"/>
    <property type="match status" value="1"/>
</dbReference>
<gene>
    <name evidence="2" type="ORF">CCAM_LOCUS39395</name>
</gene>
<dbReference type="EMBL" id="OOIL02006555">
    <property type="protein sequence ID" value="VFQ97619.1"/>
    <property type="molecule type" value="Genomic_DNA"/>
</dbReference>
<protein>
    <recommendedName>
        <fullName evidence="1">F-box domain-containing protein</fullName>
    </recommendedName>
</protein>
<feature type="domain" description="F-box" evidence="1">
    <location>
        <begin position="1"/>
        <end position="46"/>
    </location>
</feature>
<dbReference type="Proteomes" id="UP000595140">
    <property type="component" value="Unassembled WGS sequence"/>
</dbReference>
<dbReference type="Pfam" id="PF23622">
    <property type="entry name" value="LRR_At1g61320_AtMIF1"/>
    <property type="match status" value="1"/>
</dbReference>
<organism evidence="2 3">
    <name type="scientific">Cuscuta campestris</name>
    <dbReference type="NCBI Taxonomy" id="132261"/>
    <lineage>
        <taxon>Eukaryota</taxon>
        <taxon>Viridiplantae</taxon>
        <taxon>Streptophyta</taxon>
        <taxon>Embryophyta</taxon>
        <taxon>Tracheophyta</taxon>
        <taxon>Spermatophyta</taxon>
        <taxon>Magnoliopsida</taxon>
        <taxon>eudicotyledons</taxon>
        <taxon>Gunneridae</taxon>
        <taxon>Pentapetalae</taxon>
        <taxon>asterids</taxon>
        <taxon>lamiids</taxon>
        <taxon>Solanales</taxon>
        <taxon>Convolvulaceae</taxon>
        <taxon>Cuscuteae</taxon>
        <taxon>Cuscuta</taxon>
        <taxon>Cuscuta subgen. Grammica</taxon>
        <taxon>Cuscuta sect. Cleistogrammica</taxon>
    </lineage>
</organism>
<dbReference type="PANTHER" id="PTHR34145:SF28">
    <property type="entry name" value="F-BOX DOMAIN-CONTAINING PROTEIN"/>
    <property type="match status" value="1"/>
</dbReference>
<dbReference type="InterPro" id="IPR001810">
    <property type="entry name" value="F-box_dom"/>
</dbReference>
<dbReference type="SUPFAM" id="SSF52058">
    <property type="entry name" value="L domain-like"/>
    <property type="match status" value="1"/>
</dbReference>
<dbReference type="SMART" id="SM00256">
    <property type="entry name" value="FBOX"/>
    <property type="match status" value="1"/>
</dbReference>
<dbReference type="Gene3D" id="3.80.10.10">
    <property type="entry name" value="Ribonuclease Inhibitor"/>
    <property type="match status" value="1"/>
</dbReference>
<reference evidence="2 3" key="1">
    <citation type="submission" date="2018-04" db="EMBL/GenBank/DDBJ databases">
        <authorList>
            <person name="Vogel A."/>
        </authorList>
    </citation>
    <scope>NUCLEOTIDE SEQUENCE [LARGE SCALE GENOMIC DNA]</scope>
</reference>
<dbReference type="InterPro" id="IPR036047">
    <property type="entry name" value="F-box-like_dom_sf"/>
</dbReference>
<evidence type="ECO:0000313" key="3">
    <source>
        <dbReference type="Proteomes" id="UP000595140"/>
    </source>
</evidence>
<dbReference type="OrthoDB" id="613853at2759"/>
<keyword evidence="3" id="KW-1185">Reference proteome</keyword>
<dbReference type="InterPro" id="IPR055357">
    <property type="entry name" value="LRR_At1g61320_AtMIF1"/>
</dbReference>
<dbReference type="InterPro" id="IPR053772">
    <property type="entry name" value="At1g61320/At1g61330-like"/>
</dbReference>